<dbReference type="CDD" id="cd01285">
    <property type="entry name" value="nucleoside_deaminase"/>
    <property type="match status" value="1"/>
</dbReference>
<dbReference type="Gene3D" id="3.40.140.10">
    <property type="entry name" value="Cytidine Deaminase, domain 2"/>
    <property type="match status" value="1"/>
</dbReference>
<dbReference type="InterPro" id="IPR002125">
    <property type="entry name" value="CMP_dCMP_dom"/>
</dbReference>
<proteinExistence type="predicted"/>
<sequence length="156" mass="17722">MQVDKKFMLAAIEEANNSRMQGDYAIGAVIAKGNEILVRVTNRSKLDQDATAHAEVRAIREASRALKTRYLEGCILYTTHEPCPMCASAAVWAKLKGIVFGARMLDMSDYHLKNGNDEWKWRVIAITCREVLEKGDPKIELIEDYMRDECLTLFHT</sequence>
<dbReference type="GO" id="GO:0003824">
    <property type="term" value="F:catalytic activity"/>
    <property type="evidence" value="ECO:0007669"/>
    <property type="project" value="InterPro"/>
</dbReference>
<dbReference type="AlphaFoldDB" id="A0A1F5PLT7"/>
<evidence type="ECO:0000259" key="1">
    <source>
        <dbReference type="PROSITE" id="PS51747"/>
    </source>
</evidence>
<protein>
    <recommendedName>
        <fullName evidence="1">CMP/dCMP-type deaminase domain-containing protein</fullName>
    </recommendedName>
</protein>
<accession>A0A1F5PLT7</accession>
<dbReference type="PANTHER" id="PTHR11079:SF162">
    <property type="entry name" value="RIBOFLAVIN BIOSYNTHESIS PROTEIN PYRD, CHLOROPLASTIC"/>
    <property type="match status" value="1"/>
</dbReference>
<dbReference type="PROSITE" id="PS51747">
    <property type="entry name" value="CYT_DCMP_DEAMINASES_2"/>
    <property type="match status" value="1"/>
</dbReference>
<dbReference type="InterPro" id="IPR016193">
    <property type="entry name" value="Cytidine_deaminase-like"/>
</dbReference>
<reference evidence="2 3" key="1">
    <citation type="journal article" date="2016" name="Nat. Commun.">
        <title>Thousands of microbial genomes shed light on interconnected biogeochemical processes in an aquifer system.</title>
        <authorList>
            <person name="Anantharaman K."/>
            <person name="Brown C.T."/>
            <person name="Hug L.A."/>
            <person name="Sharon I."/>
            <person name="Castelle C.J."/>
            <person name="Probst A.J."/>
            <person name="Thomas B.C."/>
            <person name="Singh A."/>
            <person name="Wilkins M.J."/>
            <person name="Karaoz U."/>
            <person name="Brodie E.L."/>
            <person name="Williams K.H."/>
            <person name="Hubbard S.S."/>
            <person name="Banfield J.F."/>
        </authorList>
    </citation>
    <scope>NUCLEOTIDE SEQUENCE [LARGE SCALE GENOMIC DNA]</scope>
</reference>
<dbReference type="Proteomes" id="UP000177682">
    <property type="component" value="Unassembled WGS sequence"/>
</dbReference>
<evidence type="ECO:0000313" key="2">
    <source>
        <dbReference type="EMBL" id="OGE90849.1"/>
    </source>
</evidence>
<feature type="domain" description="CMP/dCMP-type deaminase" evidence="1">
    <location>
        <begin position="2"/>
        <end position="118"/>
    </location>
</feature>
<gene>
    <name evidence="2" type="ORF">A3E29_01615</name>
</gene>
<dbReference type="Pfam" id="PF00383">
    <property type="entry name" value="dCMP_cyt_deam_1"/>
    <property type="match status" value="1"/>
</dbReference>
<dbReference type="PANTHER" id="PTHR11079">
    <property type="entry name" value="CYTOSINE DEAMINASE FAMILY MEMBER"/>
    <property type="match status" value="1"/>
</dbReference>
<organism evidence="2 3">
    <name type="scientific">Candidatus Doudnabacteria bacterium RIFCSPHIGHO2_12_FULL_48_16</name>
    <dbReference type="NCBI Taxonomy" id="1817838"/>
    <lineage>
        <taxon>Bacteria</taxon>
        <taxon>Candidatus Doudnaibacteriota</taxon>
    </lineage>
</organism>
<dbReference type="EMBL" id="MFEY01000003">
    <property type="protein sequence ID" value="OGE90849.1"/>
    <property type="molecule type" value="Genomic_DNA"/>
</dbReference>
<dbReference type="SUPFAM" id="SSF53927">
    <property type="entry name" value="Cytidine deaminase-like"/>
    <property type="match status" value="1"/>
</dbReference>
<comment type="caution">
    <text evidence="2">The sequence shown here is derived from an EMBL/GenBank/DDBJ whole genome shotgun (WGS) entry which is preliminary data.</text>
</comment>
<evidence type="ECO:0000313" key="3">
    <source>
        <dbReference type="Proteomes" id="UP000177682"/>
    </source>
</evidence>
<name>A0A1F5PLT7_9BACT</name>